<evidence type="ECO:0000313" key="2">
    <source>
        <dbReference type="Proteomes" id="UP000326202"/>
    </source>
</evidence>
<sequence>MTVQLSTTVRNARLDSIESTISTAPILTIRTGAPPANCAAANSGTVLATVTLPSDWMAAASGGSKALSGTWQDSAADNAGTAAHFRIHDSSGTTCHIQGTVTATGGGGDMAVDNAVFAAGQNFTVTSFTLTDGNA</sequence>
<proteinExistence type="predicted"/>
<dbReference type="EMBL" id="CP042906">
    <property type="protein sequence ID" value="QEX18568.1"/>
    <property type="molecule type" value="Genomic_DNA"/>
</dbReference>
<dbReference type="AlphaFoldDB" id="A0A5J6MLX2"/>
<dbReference type="RefSeq" id="WP_151178714.1">
    <property type="nucleotide sequence ID" value="NZ_CP042906.1"/>
</dbReference>
<evidence type="ECO:0000313" key="1">
    <source>
        <dbReference type="EMBL" id="QEX18568.1"/>
    </source>
</evidence>
<accession>A0A5J6MLX2</accession>
<dbReference type="KEGG" id="htq:FRZ44_38750"/>
<dbReference type="Proteomes" id="UP000326202">
    <property type="component" value="Chromosome"/>
</dbReference>
<gene>
    <name evidence="1" type="ORF">FRZ44_38750</name>
</gene>
<name>A0A5J6MLX2_9PROT</name>
<organism evidence="1 2">
    <name type="scientific">Hypericibacter terrae</name>
    <dbReference type="NCBI Taxonomy" id="2602015"/>
    <lineage>
        <taxon>Bacteria</taxon>
        <taxon>Pseudomonadati</taxon>
        <taxon>Pseudomonadota</taxon>
        <taxon>Alphaproteobacteria</taxon>
        <taxon>Rhodospirillales</taxon>
        <taxon>Dongiaceae</taxon>
        <taxon>Hypericibacter</taxon>
    </lineage>
</organism>
<protein>
    <submittedName>
        <fullName evidence="1">Uncharacterized protein</fullName>
    </submittedName>
</protein>
<keyword evidence="2" id="KW-1185">Reference proteome</keyword>
<reference evidence="1 2" key="1">
    <citation type="submission" date="2019-08" db="EMBL/GenBank/DDBJ databases">
        <title>Hyperibacter terrae gen. nov., sp. nov. and Hyperibacter viscosus sp. nov., two new members in the family Rhodospirillaceae isolated from the rhizosphere of Hypericum perforatum.</title>
        <authorList>
            <person name="Noviana Z."/>
        </authorList>
    </citation>
    <scope>NUCLEOTIDE SEQUENCE [LARGE SCALE GENOMIC DNA]</scope>
    <source>
        <strain evidence="1 2">R5913</strain>
    </source>
</reference>
<dbReference type="OrthoDB" id="8115047at2"/>